<evidence type="ECO:0000313" key="2">
    <source>
        <dbReference type="EMBL" id="KAL0181783.1"/>
    </source>
</evidence>
<evidence type="ECO:0000313" key="3">
    <source>
        <dbReference type="Proteomes" id="UP001529510"/>
    </source>
</evidence>
<comment type="caution">
    <text evidence="2">The sequence shown here is derived from an EMBL/GenBank/DDBJ whole genome shotgun (WGS) entry which is preliminary data.</text>
</comment>
<keyword evidence="3" id="KW-1185">Reference proteome</keyword>
<gene>
    <name evidence="2" type="ORF">M9458_024189</name>
</gene>
<protein>
    <recommendedName>
        <fullName evidence="1">Integrase catalytic domain-containing protein</fullName>
    </recommendedName>
</protein>
<feature type="non-terminal residue" evidence="2">
    <location>
        <position position="87"/>
    </location>
</feature>
<dbReference type="PROSITE" id="PS50994">
    <property type="entry name" value="INTEGRASE"/>
    <property type="match status" value="1"/>
</dbReference>
<dbReference type="InterPro" id="IPR012337">
    <property type="entry name" value="RNaseH-like_sf"/>
</dbReference>
<dbReference type="SUPFAM" id="SSF53098">
    <property type="entry name" value="Ribonuclease H-like"/>
    <property type="match status" value="1"/>
</dbReference>
<reference evidence="2 3" key="1">
    <citation type="submission" date="2024-05" db="EMBL/GenBank/DDBJ databases">
        <title>Genome sequencing and assembly of Indian major carp, Cirrhinus mrigala (Hamilton, 1822).</title>
        <authorList>
            <person name="Mohindra V."/>
            <person name="Chowdhury L.M."/>
            <person name="Lal K."/>
            <person name="Jena J.K."/>
        </authorList>
    </citation>
    <scope>NUCLEOTIDE SEQUENCE [LARGE SCALE GENOMIC DNA]</scope>
    <source>
        <strain evidence="2">CM1030</strain>
        <tissue evidence="2">Blood</tissue>
    </source>
</reference>
<feature type="domain" description="Integrase catalytic" evidence="1">
    <location>
        <begin position="1"/>
        <end position="87"/>
    </location>
</feature>
<dbReference type="EMBL" id="JAMKFB020000011">
    <property type="protein sequence ID" value="KAL0181783.1"/>
    <property type="molecule type" value="Genomic_DNA"/>
</dbReference>
<evidence type="ECO:0000259" key="1">
    <source>
        <dbReference type="PROSITE" id="PS50994"/>
    </source>
</evidence>
<sequence length="87" mass="9862">RFVARKRGKPFELLSDRGTNFIGSNKELLEAYQSLTPDLQAALAKKRISFKFNPQHAPHFGGTWEREMRSIKIALETSLGAQTISEE</sequence>
<accession>A0ABD0Q686</accession>
<dbReference type="Proteomes" id="UP001529510">
    <property type="component" value="Unassembled WGS sequence"/>
</dbReference>
<name>A0ABD0Q686_CIRMR</name>
<proteinExistence type="predicted"/>
<dbReference type="InterPro" id="IPR001584">
    <property type="entry name" value="Integrase_cat-core"/>
</dbReference>
<dbReference type="PANTHER" id="PTHR47331">
    <property type="entry name" value="PHD-TYPE DOMAIN-CONTAINING PROTEIN"/>
    <property type="match status" value="1"/>
</dbReference>
<dbReference type="Gene3D" id="3.30.420.10">
    <property type="entry name" value="Ribonuclease H-like superfamily/Ribonuclease H"/>
    <property type="match status" value="1"/>
</dbReference>
<dbReference type="InterPro" id="IPR036397">
    <property type="entry name" value="RNaseH_sf"/>
</dbReference>
<organism evidence="2 3">
    <name type="scientific">Cirrhinus mrigala</name>
    <name type="common">Mrigala</name>
    <dbReference type="NCBI Taxonomy" id="683832"/>
    <lineage>
        <taxon>Eukaryota</taxon>
        <taxon>Metazoa</taxon>
        <taxon>Chordata</taxon>
        <taxon>Craniata</taxon>
        <taxon>Vertebrata</taxon>
        <taxon>Euteleostomi</taxon>
        <taxon>Actinopterygii</taxon>
        <taxon>Neopterygii</taxon>
        <taxon>Teleostei</taxon>
        <taxon>Ostariophysi</taxon>
        <taxon>Cypriniformes</taxon>
        <taxon>Cyprinidae</taxon>
        <taxon>Labeoninae</taxon>
        <taxon>Labeonini</taxon>
        <taxon>Cirrhinus</taxon>
    </lineage>
</organism>
<feature type="non-terminal residue" evidence="2">
    <location>
        <position position="1"/>
    </location>
</feature>
<dbReference type="AlphaFoldDB" id="A0ABD0Q686"/>